<evidence type="ECO:0000256" key="5">
    <source>
        <dbReference type="ARBA" id="ARBA00013198"/>
    </source>
</evidence>
<dbReference type="InterPro" id="IPR037171">
    <property type="entry name" value="NagB/RpiA_transferase-like"/>
</dbReference>
<comment type="pathway">
    <text evidence="3 7">Carbohydrate degradation; pentose phosphate pathway; D-ribulose 5-phosphate from D-glucose 6-phosphate (oxidative stage): step 2/3.</text>
</comment>
<evidence type="ECO:0000256" key="2">
    <source>
        <dbReference type="ARBA" id="ARBA00002681"/>
    </source>
</evidence>
<dbReference type="CDD" id="cd01400">
    <property type="entry name" value="6PGL"/>
    <property type="match status" value="1"/>
</dbReference>
<dbReference type="AlphaFoldDB" id="B9Z5J3"/>
<evidence type="ECO:0000256" key="6">
    <source>
        <dbReference type="ARBA" id="ARBA00020337"/>
    </source>
</evidence>
<dbReference type="Pfam" id="PF01182">
    <property type="entry name" value="Glucosamine_iso"/>
    <property type="match status" value="1"/>
</dbReference>
<dbReference type="Gene3D" id="3.40.50.1360">
    <property type="match status" value="1"/>
</dbReference>
<name>B9Z5J3_9NEIS</name>
<comment type="similarity">
    <text evidence="4 7">Belongs to the glucosamine/galactosamine-6-phosphate isomerase family. 6-phosphogluconolactonase subfamily.</text>
</comment>
<dbReference type="eggNOG" id="COG0363">
    <property type="taxonomic scope" value="Bacteria"/>
</dbReference>
<dbReference type="RefSeq" id="WP_008954648.1">
    <property type="nucleotide sequence ID" value="NZ_ACIS01000007.1"/>
</dbReference>
<dbReference type="EC" id="3.1.1.31" evidence="5 7"/>
<dbReference type="NCBIfam" id="TIGR01198">
    <property type="entry name" value="pgl"/>
    <property type="match status" value="1"/>
</dbReference>
<comment type="function">
    <text evidence="2 7">Hydrolysis of 6-phosphogluconolactone to 6-phosphogluconate.</text>
</comment>
<evidence type="ECO:0000256" key="1">
    <source>
        <dbReference type="ARBA" id="ARBA00000832"/>
    </source>
</evidence>
<comment type="caution">
    <text evidence="9">The sequence shown here is derived from an EMBL/GenBank/DDBJ whole genome shotgun (WGS) entry which is preliminary data.</text>
</comment>
<sequence>MQWFEFDTPADAAAALAEAVSGALATAIRERGEAVLAVSGGRSPVAFLQRLAESGLDWAHVTVTLVDERLVPEHHPDSNAALVREHLLTGAAAAARFLPLALHPDDAAASLAAARAAWRQPDVAVLGMGDDGHTASLFPAAPELAAGLALPSAERLLTVTPPAASHTRLSMTLAALLACGRLFLAIQGPAKRRVFEQARQAVDDALPISHVLHHTEVPLDVYWAS</sequence>
<dbReference type="PANTHER" id="PTHR11054:SF0">
    <property type="entry name" value="6-PHOSPHOGLUCONOLACTONASE"/>
    <property type="match status" value="1"/>
</dbReference>
<reference evidence="9 10" key="1">
    <citation type="submission" date="2009-02" db="EMBL/GenBank/DDBJ databases">
        <title>Sequencing of the draft genome and assembly of Lutiella nitroferrum 2002.</title>
        <authorList>
            <consortium name="US DOE Joint Genome Institute (JGI-PGF)"/>
            <person name="Lucas S."/>
            <person name="Copeland A."/>
            <person name="Lapidus A."/>
            <person name="Glavina del Rio T."/>
            <person name="Tice H."/>
            <person name="Bruce D."/>
            <person name="Goodwin L."/>
            <person name="Pitluck S."/>
            <person name="Larimer F."/>
            <person name="Land M.L."/>
            <person name="Hauser L."/>
            <person name="Coates J.D."/>
        </authorList>
    </citation>
    <scope>NUCLEOTIDE SEQUENCE [LARGE SCALE GENOMIC DNA]</scope>
    <source>
        <strain evidence="9 10">2002</strain>
    </source>
</reference>
<dbReference type="UniPathway" id="UPA00115">
    <property type="reaction ID" value="UER00409"/>
</dbReference>
<evidence type="ECO:0000313" key="10">
    <source>
        <dbReference type="Proteomes" id="UP000003165"/>
    </source>
</evidence>
<dbReference type="SUPFAM" id="SSF100950">
    <property type="entry name" value="NagB/RpiA/CoA transferase-like"/>
    <property type="match status" value="1"/>
</dbReference>
<dbReference type="InterPro" id="IPR039104">
    <property type="entry name" value="6PGL"/>
</dbReference>
<dbReference type="GO" id="GO:0006098">
    <property type="term" value="P:pentose-phosphate shunt"/>
    <property type="evidence" value="ECO:0007669"/>
    <property type="project" value="UniProtKB-UniPathway"/>
</dbReference>
<accession>B9Z5J3</accession>
<dbReference type="EMBL" id="ACIS01000007">
    <property type="protein sequence ID" value="EEG07840.1"/>
    <property type="molecule type" value="Genomic_DNA"/>
</dbReference>
<dbReference type="GO" id="GO:0005975">
    <property type="term" value="P:carbohydrate metabolic process"/>
    <property type="evidence" value="ECO:0007669"/>
    <property type="project" value="UniProtKB-UniRule"/>
</dbReference>
<evidence type="ECO:0000256" key="3">
    <source>
        <dbReference type="ARBA" id="ARBA00004961"/>
    </source>
</evidence>
<comment type="catalytic activity">
    <reaction evidence="1 7">
        <text>6-phospho-D-glucono-1,5-lactone + H2O = 6-phospho-D-gluconate + H(+)</text>
        <dbReference type="Rhea" id="RHEA:12556"/>
        <dbReference type="ChEBI" id="CHEBI:15377"/>
        <dbReference type="ChEBI" id="CHEBI:15378"/>
        <dbReference type="ChEBI" id="CHEBI:57955"/>
        <dbReference type="ChEBI" id="CHEBI:58759"/>
        <dbReference type="EC" id="3.1.1.31"/>
    </reaction>
</comment>
<feature type="domain" description="Glucosamine/galactosamine-6-phosphate isomerase" evidence="8">
    <location>
        <begin position="8"/>
        <end position="214"/>
    </location>
</feature>
<organism evidence="9 10">
    <name type="scientific">Pseudogulbenkiania ferrooxidans 2002</name>
    <dbReference type="NCBI Taxonomy" id="279714"/>
    <lineage>
        <taxon>Bacteria</taxon>
        <taxon>Pseudomonadati</taxon>
        <taxon>Pseudomonadota</taxon>
        <taxon>Betaproteobacteria</taxon>
        <taxon>Neisseriales</taxon>
        <taxon>Chromobacteriaceae</taxon>
        <taxon>Pseudogulbenkiania</taxon>
    </lineage>
</organism>
<keyword evidence="10" id="KW-1185">Reference proteome</keyword>
<gene>
    <name evidence="7" type="primary">pgl</name>
    <name evidence="9" type="ORF">FuraDRAFT_2628</name>
</gene>
<dbReference type="InterPro" id="IPR006148">
    <property type="entry name" value="Glc/Gal-6P_isomerase"/>
</dbReference>
<dbReference type="PANTHER" id="PTHR11054">
    <property type="entry name" value="6-PHOSPHOGLUCONOLACTONASE"/>
    <property type="match status" value="1"/>
</dbReference>
<evidence type="ECO:0000313" key="9">
    <source>
        <dbReference type="EMBL" id="EEG07840.1"/>
    </source>
</evidence>
<dbReference type="GO" id="GO:0017057">
    <property type="term" value="F:6-phosphogluconolactonase activity"/>
    <property type="evidence" value="ECO:0007669"/>
    <property type="project" value="UniProtKB-UniRule"/>
</dbReference>
<dbReference type="Proteomes" id="UP000003165">
    <property type="component" value="Unassembled WGS sequence"/>
</dbReference>
<keyword evidence="7" id="KW-0378">Hydrolase</keyword>
<evidence type="ECO:0000256" key="4">
    <source>
        <dbReference type="ARBA" id="ARBA00010662"/>
    </source>
</evidence>
<evidence type="ECO:0000256" key="7">
    <source>
        <dbReference type="RuleBase" id="RU365095"/>
    </source>
</evidence>
<evidence type="ECO:0000259" key="8">
    <source>
        <dbReference type="Pfam" id="PF01182"/>
    </source>
</evidence>
<proteinExistence type="inferred from homology"/>
<protein>
    <recommendedName>
        <fullName evidence="6 7">6-phosphogluconolactonase</fullName>
        <shortName evidence="7">6PGL</shortName>
        <ecNumber evidence="5 7">3.1.1.31</ecNumber>
    </recommendedName>
</protein>
<dbReference type="InterPro" id="IPR005900">
    <property type="entry name" value="6-phosphogluconolactonase_DevB"/>
</dbReference>